<dbReference type="GO" id="GO:0000398">
    <property type="term" value="P:mRNA splicing, via spliceosome"/>
    <property type="evidence" value="ECO:0007669"/>
    <property type="project" value="TreeGrafter"/>
</dbReference>
<proteinExistence type="inferred from homology"/>
<dbReference type="PANTHER" id="PTHR18034:SF3">
    <property type="entry name" value="PRE-MRNA-SPLICING FACTOR CWC22 HOMOLOG"/>
    <property type="match status" value="1"/>
</dbReference>
<name>T1JEJ7_STRMM</name>
<evidence type="ECO:0000256" key="6">
    <source>
        <dbReference type="SAM" id="MobiDB-lite"/>
    </source>
</evidence>
<keyword evidence="4" id="KW-0508">mRNA splicing</keyword>
<dbReference type="EnsemblMetazoa" id="SMAR012244-RA">
    <property type="protein sequence ID" value="SMAR012244-PA"/>
    <property type="gene ID" value="SMAR012244"/>
</dbReference>
<dbReference type="PANTHER" id="PTHR18034">
    <property type="entry name" value="CELL CYCLE CONTROL PROTEIN CWF22-RELATED"/>
    <property type="match status" value="1"/>
</dbReference>
<dbReference type="SMART" id="SM00544">
    <property type="entry name" value="MA3"/>
    <property type="match status" value="1"/>
</dbReference>
<feature type="compositionally biased region" description="Basic and acidic residues" evidence="6">
    <location>
        <begin position="13"/>
        <end position="74"/>
    </location>
</feature>
<dbReference type="PROSITE" id="PS51366">
    <property type="entry name" value="MI"/>
    <property type="match status" value="1"/>
</dbReference>
<evidence type="ECO:0000256" key="2">
    <source>
        <dbReference type="ARBA" id="ARBA00006856"/>
    </source>
</evidence>
<reference evidence="8" key="2">
    <citation type="submission" date="2015-02" db="UniProtKB">
        <authorList>
            <consortium name="EnsemblMetazoa"/>
        </authorList>
    </citation>
    <scope>IDENTIFICATION</scope>
</reference>
<dbReference type="eggNOG" id="KOG2140">
    <property type="taxonomic scope" value="Eukaryota"/>
</dbReference>
<feature type="compositionally biased region" description="Basic and acidic residues" evidence="6">
    <location>
        <begin position="642"/>
        <end position="653"/>
    </location>
</feature>
<feature type="region of interest" description="Disordered" evidence="6">
    <location>
        <begin position="1"/>
        <end position="91"/>
    </location>
</feature>
<evidence type="ECO:0000259" key="7">
    <source>
        <dbReference type="PROSITE" id="PS51366"/>
    </source>
</evidence>
<feature type="compositionally biased region" description="Low complexity" evidence="6">
    <location>
        <begin position="1"/>
        <end position="12"/>
    </location>
</feature>
<dbReference type="SUPFAM" id="SSF48371">
    <property type="entry name" value="ARM repeat"/>
    <property type="match status" value="1"/>
</dbReference>
<evidence type="ECO:0000256" key="4">
    <source>
        <dbReference type="ARBA" id="ARBA00023187"/>
    </source>
</evidence>
<dbReference type="FunFam" id="1.25.40.180:FF:000004">
    <property type="entry name" value="pre-mRNA-splicing factor CWC22 homolog"/>
    <property type="match status" value="1"/>
</dbReference>
<dbReference type="GO" id="GO:0071013">
    <property type="term" value="C:catalytic step 2 spliceosome"/>
    <property type="evidence" value="ECO:0007669"/>
    <property type="project" value="TreeGrafter"/>
</dbReference>
<dbReference type="AlphaFoldDB" id="T1JEJ7"/>
<organism evidence="8 9">
    <name type="scientific">Strigamia maritima</name>
    <name type="common">European centipede</name>
    <name type="synonym">Geophilus maritimus</name>
    <dbReference type="NCBI Taxonomy" id="126957"/>
    <lineage>
        <taxon>Eukaryota</taxon>
        <taxon>Metazoa</taxon>
        <taxon>Ecdysozoa</taxon>
        <taxon>Arthropoda</taxon>
        <taxon>Myriapoda</taxon>
        <taxon>Chilopoda</taxon>
        <taxon>Pleurostigmophora</taxon>
        <taxon>Geophilomorpha</taxon>
        <taxon>Linotaeniidae</taxon>
        <taxon>Strigamia</taxon>
    </lineage>
</organism>
<feature type="compositionally biased region" description="Acidic residues" evidence="6">
    <location>
        <begin position="369"/>
        <end position="396"/>
    </location>
</feature>
<evidence type="ECO:0000256" key="1">
    <source>
        <dbReference type="ARBA" id="ARBA00004324"/>
    </source>
</evidence>
<feature type="compositionally biased region" description="Basic residues" evidence="6">
    <location>
        <begin position="622"/>
        <end position="641"/>
    </location>
</feature>
<comment type="subcellular location">
    <subcellularLocation>
        <location evidence="1">Nucleus speckle</location>
    </subcellularLocation>
</comment>
<evidence type="ECO:0000256" key="5">
    <source>
        <dbReference type="ARBA" id="ARBA00023242"/>
    </source>
</evidence>
<feature type="compositionally biased region" description="Basic residues" evidence="6">
    <location>
        <begin position="654"/>
        <end position="666"/>
    </location>
</feature>
<dbReference type="Proteomes" id="UP000014500">
    <property type="component" value="Unassembled WGS sequence"/>
</dbReference>
<reference evidence="9" key="1">
    <citation type="submission" date="2011-05" db="EMBL/GenBank/DDBJ databases">
        <authorList>
            <person name="Richards S.R."/>
            <person name="Qu J."/>
            <person name="Jiang H."/>
            <person name="Jhangiani S.N."/>
            <person name="Agravi P."/>
            <person name="Goodspeed R."/>
            <person name="Gross S."/>
            <person name="Mandapat C."/>
            <person name="Jackson L."/>
            <person name="Mathew T."/>
            <person name="Pu L."/>
            <person name="Thornton R."/>
            <person name="Saada N."/>
            <person name="Wilczek-Boney K.B."/>
            <person name="Lee S."/>
            <person name="Kovar C."/>
            <person name="Wu Y."/>
            <person name="Scherer S.E."/>
            <person name="Worley K.C."/>
            <person name="Muzny D.M."/>
            <person name="Gibbs R."/>
        </authorList>
    </citation>
    <scope>NUCLEOTIDE SEQUENCE</scope>
    <source>
        <strain evidence="9">Brora</strain>
    </source>
</reference>
<feature type="region of interest" description="Disordered" evidence="6">
    <location>
        <begin position="574"/>
        <end position="759"/>
    </location>
</feature>
<sequence>MSLESEVVVVKVSAEDEAKQKDEKDRKRREERERRHRQRDERERERDREREKNRDRRRDDSDTDKRNENKDEKAPKKKKISPEEENLLTRTGGAYIPPAKLRLLQAKITDKSSAAFQRIAWEALKKSLNGLINKVNISNISVIIRELFRENVVRGRGLLSRSILQAQALSPTFTHVYASLVSVINSKFPQIGELILRRLIIQFRQGYRRNDKQLCLSSTRFIAHLVNQQVAHELLALEILTLLLETPTDDAVEVAIGFLKESGMKLTEVSPRGINAVFERLRSILHEGHLDKRVQYMIEVMFAIRKDKFLDHQIVIKDLDLIEEAEQYTHLIKLDDEMDGENILNVFKFDPEFEDTEEKYKSIRKDILEEGSDDESGEEQESGEEEEEEEEEEEGDDKDKVIIDNTETNLVALRRTIYLTIQSSLDFEECAHKLLKMELKPGQEVELCHMILDCCAQQRTYEKFFGLLGQRFCQLNKIYVTPFEQIFVDSLLMHIRLNEDDTTSSSRIFIKILFQELSEYMGLPRLNERLKDASLQEAFDGLFPRDNPRNSRFAINFFTSIGLGGLTDELREHLKTQSKPPVPVVSPTEIQVPSESSSSEAESESSDSSSQSSDSEPDVPVSKKHKSKHSKHSKSAKKPERKKAEKSKPEKSKSKSKSKNKEKKRKERDVSLSSPKRRKERDVSLSSPKRRKERDVSLSSPKRRKERDVSLSSPKRRKERDVSPSSPKRRKERDVSPSSPKRRKERDVSPSSPKRRRRR</sequence>
<dbReference type="Pfam" id="PF02854">
    <property type="entry name" value="MIF4G"/>
    <property type="match status" value="1"/>
</dbReference>
<dbReference type="InterPro" id="IPR050781">
    <property type="entry name" value="CWC22_splicing_factor"/>
</dbReference>
<dbReference type="STRING" id="126957.T1JEJ7"/>
<feature type="region of interest" description="Disordered" evidence="6">
    <location>
        <begin position="366"/>
        <end position="401"/>
    </location>
</feature>
<keyword evidence="3" id="KW-0507">mRNA processing</keyword>
<dbReference type="OMA" id="VIEGCCE"/>
<dbReference type="SMART" id="SM00543">
    <property type="entry name" value="MIF4G"/>
    <property type="match status" value="1"/>
</dbReference>
<dbReference type="InterPro" id="IPR003891">
    <property type="entry name" value="Initiation_fac_eIF4g_MI"/>
</dbReference>
<evidence type="ECO:0000313" key="9">
    <source>
        <dbReference type="Proteomes" id="UP000014500"/>
    </source>
</evidence>
<dbReference type="GO" id="GO:0003723">
    <property type="term" value="F:RNA binding"/>
    <property type="evidence" value="ECO:0007669"/>
    <property type="project" value="InterPro"/>
</dbReference>
<dbReference type="HOGENOM" id="CLU_006308_1_2_1"/>
<dbReference type="PhylomeDB" id="T1JEJ7"/>
<dbReference type="Pfam" id="PF02847">
    <property type="entry name" value="MA3"/>
    <property type="match status" value="1"/>
</dbReference>
<feature type="domain" description="MI" evidence="7">
    <location>
        <begin position="412"/>
        <end position="540"/>
    </location>
</feature>
<keyword evidence="5" id="KW-0539">Nucleus</keyword>
<dbReference type="Gene3D" id="1.25.40.180">
    <property type="match status" value="1"/>
</dbReference>
<accession>T1JEJ7</accession>
<dbReference type="InterPro" id="IPR016024">
    <property type="entry name" value="ARM-type_fold"/>
</dbReference>
<comment type="similarity">
    <text evidence="2">Belongs to the CWC22 family.</text>
</comment>
<dbReference type="EMBL" id="JH432122">
    <property type="status" value="NOT_ANNOTATED_CDS"/>
    <property type="molecule type" value="Genomic_DNA"/>
</dbReference>
<evidence type="ECO:0000256" key="3">
    <source>
        <dbReference type="ARBA" id="ARBA00022664"/>
    </source>
</evidence>
<evidence type="ECO:0000313" key="8">
    <source>
        <dbReference type="EnsemblMetazoa" id="SMAR012244-PA"/>
    </source>
</evidence>
<feature type="compositionally biased region" description="Low complexity" evidence="6">
    <location>
        <begin position="592"/>
        <end position="620"/>
    </location>
</feature>
<keyword evidence="9" id="KW-1185">Reference proteome</keyword>
<dbReference type="InterPro" id="IPR003890">
    <property type="entry name" value="MIF4G-like_typ-3"/>
</dbReference>
<protein>
    <recommendedName>
        <fullName evidence="7">MI domain-containing protein</fullName>
    </recommendedName>
</protein>
<dbReference type="GO" id="GO:0016607">
    <property type="term" value="C:nuclear speck"/>
    <property type="evidence" value="ECO:0007669"/>
    <property type="project" value="UniProtKB-SubCell"/>
</dbReference>